<proteinExistence type="predicted"/>
<dbReference type="InterPro" id="IPR001080">
    <property type="entry name" value="3Fe4S_ferredoxin"/>
</dbReference>
<name>A0A166S5W9_9CLOT</name>
<keyword evidence="3 6" id="KW-0249">Electron transport</keyword>
<keyword evidence="5 6" id="KW-0411">Iron-sulfur</keyword>
<comment type="function">
    <text evidence="6">Ferredoxins are iron-sulfur proteins that transfer electrons in a wide variety of metabolic reactions.</text>
</comment>
<dbReference type="RefSeq" id="WP_013236872.1">
    <property type="nucleotide sequence ID" value="NZ_LITQ01000024.1"/>
</dbReference>
<evidence type="ECO:0000256" key="1">
    <source>
        <dbReference type="ARBA" id="ARBA00022448"/>
    </source>
</evidence>
<reference evidence="8 10" key="1">
    <citation type="journal article" date="2015" name="Biotechnol. Bioeng.">
        <title>Genome sequence and phenotypic characterization of Caulobacter segnis.</title>
        <authorList>
            <person name="Patel S."/>
            <person name="Fletcher B."/>
            <person name="Scott D.C."/>
            <person name="Ely B."/>
        </authorList>
    </citation>
    <scope>NUCLEOTIDE SEQUENCE [LARGE SCALE GENOMIC DNA]</scope>
    <source>
        <strain evidence="8 10">PS02</strain>
    </source>
</reference>
<dbReference type="PATRIC" id="fig|1705578.3.peg.1831"/>
<keyword evidence="4 6" id="KW-0408">Iron</keyword>
<organism evidence="8 10">
    <name type="scientific">Clostridium coskatii</name>
    <dbReference type="NCBI Taxonomy" id="1705578"/>
    <lineage>
        <taxon>Bacteria</taxon>
        <taxon>Bacillati</taxon>
        <taxon>Bacillota</taxon>
        <taxon>Clostridia</taxon>
        <taxon>Eubacteriales</taxon>
        <taxon>Clostridiaceae</taxon>
        <taxon>Clostridium</taxon>
    </lineage>
</organism>
<sequence length="62" mass="6576">MKAVVDKDTCIGCGLCPSICPEVFQMDDDEKAKAIEDNVPGETEDAAKDAEDSCPVCAIKVN</sequence>
<protein>
    <recommendedName>
        <fullName evidence="6">Ferredoxin</fullName>
    </recommendedName>
</protein>
<dbReference type="InterPro" id="IPR051269">
    <property type="entry name" value="Fe-S_cluster_ET"/>
</dbReference>
<dbReference type="Proteomes" id="UP000077384">
    <property type="component" value="Unassembled WGS sequence"/>
</dbReference>
<reference evidence="9 11" key="2">
    <citation type="journal article" date="2016" name="Front. Microbiol.">
        <title>Industrial Acetogenic Biocatalysts: A Comparative Metabolic and Genomic Analysis.</title>
        <authorList>
            <person name="Bengelsdorf F."/>
            <person name="Poehlein A."/>
            <person name="Sonja S."/>
            <person name="Erz C."/>
            <person name="Hummel T."/>
            <person name="Hoffmeister S."/>
            <person name="Daniel R."/>
            <person name="Durre P."/>
        </authorList>
    </citation>
    <scope>NUCLEOTIDE SEQUENCE [LARGE SCALE GENOMIC DNA]</scope>
    <source>
        <strain evidence="9 11">PTA-10522</strain>
    </source>
</reference>
<evidence type="ECO:0000256" key="5">
    <source>
        <dbReference type="ARBA" id="ARBA00023014"/>
    </source>
</evidence>
<dbReference type="PANTHER" id="PTHR36923">
    <property type="entry name" value="FERREDOXIN"/>
    <property type="match status" value="1"/>
</dbReference>
<dbReference type="Proteomes" id="UP000093694">
    <property type="component" value="Unassembled WGS sequence"/>
</dbReference>
<dbReference type="Gene3D" id="3.30.70.20">
    <property type="match status" value="1"/>
</dbReference>
<evidence type="ECO:0000313" key="10">
    <source>
        <dbReference type="Proteomes" id="UP000077384"/>
    </source>
</evidence>
<dbReference type="SUPFAM" id="SSF54862">
    <property type="entry name" value="4Fe-4S ferredoxins"/>
    <property type="match status" value="1"/>
</dbReference>
<keyword evidence="1 6" id="KW-0813">Transport</keyword>
<dbReference type="AlphaFoldDB" id="A0A166S5W9"/>
<dbReference type="Pfam" id="PF13370">
    <property type="entry name" value="Fer4_13"/>
    <property type="match status" value="1"/>
</dbReference>
<evidence type="ECO:0000313" key="8">
    <source>
        <dbReference type="EMBL" id="OAA91690.1"/>
    </source>
</evidence>
<dbReference type="GO" id="GO:0051536">
    <property type="term" value="F:iron-sulfur cluster binding"/>
    <property type="evidence" value="ECO:0007669"/>
    <property type="project" value="UniProtKB-KW"/>
</dbReference>
<comment type="caution">
    <text evidence="8">The sequence shown here is derived from an EMBL/GenBank/DDBJ whole genome shotgun (WGS) entry which is preliminary data.</text>
</comment>
<evidence type="ECO:0000313" key="11">
    <source>
        <dbReference type="Proteomes" id="UP000093694"/>
    </source>
</evidence>
<evidence type="ECO:0000256" key="6">
    <source>
        <dbReference type="RuleBase" id="RU368020"/>
    </source>
</evidence>
<dbReference type="EMBL" id="LROR01000018">
    <property type="protein sequence ID" value="OBR97639.1"/>
    <property type="molecule type" value="Genomic_DNA"/>
</dbReference>
<dbReference type="EMBL" id="LITQ01000024">
    <property type="protein sequence ID" value="OAA91690.1"/>
    <property type="molecule type" value="Genomic_DNA"/>
</dbReference>
<gene>
    <name evidence="8" type="primary">fdx</name>
    <name evidence="9" type="ORF">CLCOS_01090</name>
    <name evidence="8" type="ORF">WX73_01575</name>
</gene>
<dbReference type="SMR" id="A0A166S5W9"/>
<keyword evidence="11" id="KW-1185">Reference proteome</keyword>
<feature type="domain" description="4Fe-4S ferredoxin-type" evidence="7">
    <location>
        <begin position="1"/>
        <end position="29"/>
    </location>
</feature>
<dbReference type="PANTHER" id="PTHR36923:SF3">
    <property type="entry name" value="FERREDOXIN"/>
    <property type="match status" value="1"/>
</dbReference>
<dbReference type="InterPro" id="IPR017896">
    <property type="entry name" value="4Fe4S_Fe-S-bd"/>
</dbReference>
<evidence type="ECO:0000256" key="4">
    <source>
        <dbReference type="ARBA" id="ARBA00023004"/>
    </source>
</evidence>
<dbReference type="PROSITE" id="PS51379">
    <property type="entry name" value="4FE4S_FER_2"/>
    <property type="match status" value="1"/>
</dbReference>
<dbReference type="GO" id="GO:0009055">
    <property type="term" value="F:electron transfer activity"/>
    <property type="evidence" value="ECO:0007669"/>
    <property type="project" value="UniProtKB-UniRule"/>
</dbReference>
<evidence type="ECO:0000313" key="9">
    <source>
        <dbReference type="EMBL" id="OBR97639.1"/>
    </source>
</evidence>
<evidence type="ECO:0000259" key="7">
    <source>
        <dbReference type="PROSITE" id="PS51379"/>
    </source>
</evidence>
<accession>A0A166S5W9</accession>
<dbReference type="GO" id="GO:0005506">
    <property type="term" value="F:iron ion binding"/>
    <property type="evidence" value="ECO:0007669"/>
    <property type="project" value="UniProtKB-UniRule"/>
</dbReference>
<keyword evidence="2 6" id="KW-0479">Metal-binding</keyword>
<evidence type="ECO:0000256" key="2">
    <source>
        <dbReference type="ARBA" id="ARBA00022723"/>
    </source>
</evidence>
<evidence type="ECO:0000256" key="3">
    <source>
        <dbReference type="ARBA" id="ARBA00022982"/>
    </source>
</evidence>
<dbReference type="PRINTS" id="PR00352">
    <property type="entry name" value="3FE4SFRDOXIN"/>
</dbReference>